<keyword evidence="3" id="KW-1185">Reference proteome</keyword>
<evidence type="ECO:0000313" key="3">
    <source>
        <dbReference type="Proteomes" id="UP000445309"/>
    </source>
</evidence>
<sequence>MHLYQGSPIKVIDLKGGKPSDDIKFEKAENILGKTYPRITYTSKTRVDVVKLFDNYRTIETAFETSADGNDGINEKTNGPARLEATKRSKKQCPYH</sequence>
<dbReference type="EMBL" id="CACVBY010000099">
    <property type="protein sequence ID" value="CAA7392291.1"/>
    <property type="molecule type" value="Genomic_DNA"/>
</dbReference>
<gene>
    <name evidence="2" type="ORF">CHRY9393_03072</name>
</gene>
<protein>
    <submittedName>
        <fullName evidence="2">Uncharacterized protein</fullName>
    </submittedName>
</protein>
<dbReference type="Proteomes" id="UP000445309">
    <property type="component" value="Unassembled WGS sequence"/>
</dbReference>
<dbReference type="RefSeq" id="WP_162074045.1">
    <property type="nucleotide sequence ID" value="NZ_CACVBY010000099.1"/>
</dbReference>
<accession>A0A6N4XY97</accession>
<evidence type="ECO:0000256" key="1">
    <source>
        <dbReference type="SAM" id="MobiDB-lite"/>
    </source>
</evidence>
<feature type="region of interest" description="Disordered" evidence="1">
    <location>
        <begin position="67"/>
        <end position="96"/>
    </location>
</feature>
<name>A0A6N4XY97_9FLAO</name>
<evidence type="ECO:0000313" key="2">
    <source>
        <dbReference type="EMBL" id="CAA7392291.1"/>
    </source>
</evidence>
<dbReference type="AlphaFoldDB" id="A0A6N4XY97"/>
<proteinExistence type="predicted"/>
<reference evidence="2 3" key="1">
    <citation type="submission" date="2020-01" db="EMBL/GenBank/DDBJ databases">
        <authorList>
            <person name="Rodrigo-Torres L."/>
            <person name="Arahal R. D."/>
            <person name="Lucena T."/>
        </authorList>
    </citation>
    <scope>NUCLEOTIDE SEQUENCE [LARGE SCALE GENOMIC DNA]</scope>
    <source>
        <strain evidence="2 3">CECT 9393</strain>
    </source>
</reference>
<organism evidence="2 3">
    <name type="scientific">Chryseobacterium fistulae</name>
    <dbReference type="NCBI Taxonomy" id="2675058"/>
    <lineage>
        <taxon>Bacteria</taxon>
        <taxon>Pseudomonadati</taxon>
        <taxon>Bacteroidota</taxon>
        <taxon>Flavobacteriia</taxon>
        <taxon>Flavobacteriales</taxon>
        <taxon>Weeksellaceae</taxon>
        <taxon>Chryseobacterium group</taxon>
        <taxon>Chryseobacterium</taxon>
    </lineage>
</organism>